<dbReference type="Proteomes" id="UP000621560">
    <property type="component" value="Unassembled WGS sequence"/>
</dbReference>
<keyword evidence="1" id="KW-0472">Membrane</keyword>
<reference evidence="2" key="1">
    <citation type="submission" date="2020-09" db="EMBL/GenBank/DDBJ databases">
        <title>A novel bacterium of genus Paenibacillus, isolated from South China Sea.</title>
        <authorList>
            <person name="Huang H."/>
            <person name="Mo K."/>
            <person name="Hu Y."/>
        </authorList>
    </citation>
    <scope>NUCLEOTIDE SEQUENCE</scope>
    <source>
        <strain evidence="2">IB182496</strain>
    </source>
</reference>
<feature type="transmembrane region" description="Helical" evidence="1">
    <location>
        <begin position="255"/>
        <end position="277"/>
    </location>
</feature>
<evidence type="ECO:0000313" key="2">
    <source>
        <dbReference type="EMBL" id="MBD2846952.1"/>
    </source>
</evidence>
<dbReference type="PANTHER" id="PTHR37305">
    <property type="entry name" value="INTEGRAL MEMBRANE PROTEIN-RELATED"/>
    <property type="match status" value="1"/>
</dbReference>
<keyword evidence="3" id="KW-1185">Reference proteome</keyword>
<feature type="transmembrane region" description="Helical" evidence="1">
    <location>
        <begin position="297"/>
        <end position="321"/>
    </location>
</feature>
<feature type="transmembrane region" description="Helical" evidence="1">
    <location>
        <begin position="21"/>
        <end position="40"/>
    </location>
</feature>
<feature type="transmembrane region" description="Helical" evidence="1">
    <location>
        <begin position="153"/>
        <end position="186"/>
    </location>
</feature>
<keyword evidence="1" id="KW-0812">Transmembrane</keyword>
<sequence>MSDLLPLVHNETLKIWKKKRFYVILLILLVLVPIFTYAQMTLSRSDDERGGDWRNQLVQQIADYENALASDRIPEEWKQYQRVMVQQLSYYLEHDVNPNAPGAVTFTRGFLTNAATLFIPLLVLAIASDLVSGERAGGTIKQLLTRPVRRWKILFSKVAALVLYISLTIVATVLVCYAISGLFFGYGGWTMPVFTGFAVTGSSVDTSHVHDVPQWLYLAMQAGLIWFAALTVGLLALMVSVLVRGTAASLVTMMAAIITGTILVNMASSWSGAKYLFAVNLELGGYLDGTPPPIEGMSLVFSLAVLAVWSAAALVVAFGVFTKQDIMN</sequence>
<dbReference type="AlphaFoldDB" id="A0A927BV78"/>
<evidence type="ECO:0000256" key="1">
    <source>
        <dbReference type="SAM" id="Phobius"/>
    </source>
</evidence>
<dbReference type="Pfam" id="PF12679">
    <property type="entry name" value="ABC2_membrane_2"/>
    <property type="match status" value="1"/>
</dbReference>
<accession>A0A927BV78</accession>
<dbReference type="RefSeq" id="WP_190919817.1">
    <property type="nucleotide sequence ID" value="NZ_JACXIZ010000029.1"/>
</dbReference>
<dbReference type="PANTHER" id="PTHR37305:SF2">
    <property type="entry name" value="BACITRACIN TRANSPORT PERMEASE PROTEIN BCRB"/>
    <property type="match status" value="1"/>
</dbReference>
<keyword evidence="1" id="KW-1133">Transmembrane helix</keyword>
<dbReference type="GO" id="GO:0005886">
    <property type="term" value="C:plasma membrane"/>
    <property type="evidence" value="ECO:0007669"/>
    <property type="project" value="UniProtKB-SubCell"/>
</dbReference>
<proteinExistence type="predicted"/>
<comment type="caution">
    <text evidence="2">The sequence shown here is derived from an EMBL/GenBank/DDBJ whole genome shotgun (WGS) entry which is preliminary data.</text>
</comment>
<name>A0A927BV78_9BACL</name>
<dbReference type="GO" id="GO:0140359">
    <property type="term" value="F:ABC-type transporter activity"/>
    <property type="evidence" value="ECO:0007669"/>
    <property type="project" value="InterPro"/>
</dbReference>
<gene>
    <name evidence="2" type="ORF">IDH44_17275</name>
</gene>
<feature type="transmembrane region" description="Helical" evidence="1">
    <location>
        <begin position="215"/>
        <end position="243"/>
    </location>
</feature>
<evidence type="ECO:0000313" key="3">
    <source>
        <dbReference type="Proteomes" id="UP000621560"/>
    </source>
</evidence>
<dbReference type="EMBL" id="JACXIZ010000029">
    <property type="protein sequence ID" value="MBD2846952.1"/>
    <property type="molecule type" value="Genomic_DNA"/>
</dbReference>
<organism evidence="2 3">
    <name type="scientific">Paenibacillus sabuli</name>
    <dbReference type="NCBI Taxonomy" id="2772509"/>
    <lineage>
        <taxon>Bacteria</taxon>
        <taxon>Bacillati</taxon>
        <taxon>Bacillota</taxon>
        <taxon>Bacilli</taxon>
        <taxon>Bacillales</taxon>
        <taxon>Paenibacillaceae</taxon>
        <taxon>Paenibacillus</taxon>
    </lineage>
</organism>
<protein>
    <submittedName>
        <fullName evidence="2">ABC transporter permease</fullName>
    </submittedName>
</protein>
<feature type="transmembrane region" description="Helical" evidence="1">
    <location>
        <begin position="110"/>
        <end position="132"/>
    </location>
</feature>